<dbReference type="InterPro" id="IPR001849">
    <property type="entry name" value="PH_domain"/>
</dbReference>
<feature type="coiled-coil region" evidence="2">
    <location>
        <begin position="549"/>
        <end position="647"/>
    </location>
</feature>
<evidence type="ECO:0000313" key="7">
    <source>
        <dbReference type="Proteomes" id="UP001164746"/>
    </source>
</evidence>
<reference evidence="6" key="1">
    <citation type="submission" date="2022-11" db="EMBL/GenBank/DDBJ databases">
        <title>Centuries of genome instability and evolution in soft-shell clam transmissible cancer (bioRxiv).</title>
        <authorList>
            <person name="Hart S.F.M."/>
            <person name="Yonemitsu M.A."/>
            <person name="Giersch R.M."/>
            <person name="Beal B.F."/>
            <person name="Arriagada G."/>
            <person name="Davis B.W."/>
            <person name="Ostrander E.A."/>
            <person name="Goff S.P."/>
            <person name="Metzger M.J."/>
        </authorList>
    </citation>
    <scope>NUCLEOTIDE SEQUENCE</scope>
    <source>
        <strain evidence="6">MELC-2E11</strain>
        <tissue evidence="6">Siphon/mantle</tissue>
    </source>
</reference>
<dbReference type="InterPro" id="IPR051025">
    <property type="entry name" value="RhoGAP"/>
</dbReference>
<dbReference type="InterPro" id="IPR000198">
    <property type="entry name" value="RhoGAP_dom"/>
</dbReference>
<dbReference type="PROSITE" id="PS50238">
    <property type="entry name" value="RHOGAP"/>
    <property type="match status" value="1"/>
</dbReference>
<dbReference type="SUPFAM" id="SSF50729">
    <property type="entry name" value="PH domain-like"/>
    <property type="match status" value="1"/>
</dbReference>
<dbReference type="PANTHER" id="PTHR15228:SF24">
    <property type="entry name" value="RHO-GAP DOMAIN-CONTAINING PROTEIN"/>
    <property type="match status" value="1"/>
</dbReference>
<feature type="non-terminal residue" evidence="6">
    <location>
        <position position="668"/>
    </location>
</feature>
<dbReference type="Gene3D" id="2.30.29.30">
    <property type="entry name" value="Pleckstrin-homology domain (PH domain)/Phosphotyrosine-binding domain (PTB)"/>
    <property type="match status" value="1"/>
</dbReference>
<evidence type="ECO:0000259" key="4">
    <source>
        <dbReference type="PROSITE" id="PS50003"/>
    </source>
</evidence>
<feature type="region of interest" description="Disordered" evidence="3">
    <location>
        <begin position="445"/>
        <end position="546"/>
    </location>
</feature>
<dbReference type="SMART" id="SM00233">
    <property type="entry name" value="PH"/>
    <property type="match status" value="1"/>
</dbReference>
<accession>A0ABY7DE03</accession>
<dbReference type="Pfam" id="PF00620">
    <property type="entry name" value="RhoGAP"/>
    <property type="match status" value="1"/>
</dbReference>
<dbReference type="InterPro" id="IPR008936">
    <property type="entry name" value="Rho_GTPase_activation_prot"/>
</dbReference>
<keyword evidence="7" id="KW-1185">Reference proteome</keyword>
<dbReference type="PROSITE" id="PS50003">
    <property type="entry name" value="PH_DOMAIN"/>
    <property type="match status" value="1"/>
</dbReference>
<proteinExistence type="predicted"/>
<feature type="compositionally biased region" description="Low complexity" evidence="3">
    <location>
        <begin position="504"/>
        <end position="527"/>
    </location>
</feature>
<dbReference type="PANTHER" id="PTHR15228">
    <property type="entry name" value="SPERMATHECAL PHYSIOLOGY VARIANT"/>
    <property type="match status" value="1"/>
</dbReference>
<evidence type="ECO:0000259" key="5">
    <source>
        <dbReference type="PROSITE" id="PS50238"/>
    </source>
</evidence>
<dbReference type="InterPro" id="IPR011993">
    <property type="entry name" value="PH-like_dom_sf"/>
</dbReference>
<dbReference type="SMART" id="SM00324">
    <property type="entry name" value="RhoGAP"/>
    <property type="match status" value="1"/>
</dbReference>
<dbReference type="SUPFAM" id="SSF48350">
    <property type="entry name" value="GTPase activation domain, GAP"/>
    <property type="match status" value="1"/>
</dbReference>
<keyword evidence="1" id="KW-0343">GTPase activation</keyword>
<protein>
    <submittedName>
        <fullName evidence="6">RHG24-like protein</fullName>
    </submittedName>
</protein>
<feature type="domain" description="PH" evidence="4">
    <location>
        <begin position="53"/>
        <end position="161"/>
    </location>
</feature>
<dbReference type="Pfam" id="PF00169">
    <property type="entry name" value="PH"/>
    <property type="match status" value="1"/>
</dbReference>
<organism evidence="6 7">
    <name type="scientific">Mya arenaria</name>
    <name type="common">Soft-shell clam</name>
    <dbReference type="NCBI Taxonomy" id="6604"/>
    <lineage>
        <taxon>Eukaryota</taxon>
        <taxon>Metazoa</taxon>
        <taxon>Spiralia</taxon>
        <taxon>Lophotrochozoa</taxon>
        <taxon>Mollusca</taxon>
        <taxon>Bivalvia</taxon>
        <taxon>Autobranchia</taxon>
        <taxon>Heteroconchia</taxon>
        <taxon>Euheterodonta</taxon>
        <taxon>Imparidentia</taxon>
        <taxon>Neoheterodontei</taxon>
        <taxon>Myida</taxon>
        <taxon>Myoidea</taxon>
        <taxon>Myidae</taxon>
        <taxon>Mya</taxon>
    </lineage>
</organism>
<dbReference type="Gene3D" id="1.20.5.1000">
    <property type="entry name" value="arf6 gtpase in complex with a specific effector, jip4"/>
    <property type="match status" value="1"/>
</dbReference>
<name>A0ABY7DE03_MYAAR</name>
<evidence type="ECO:0000256" key="1">
    <source>
        <dbReference type="ARBA" id="ARBA00022468"/>
    </source>
</evidence>
<dbReference type="Gene3D" id="1.10.555.10">
    <property type="entry name" value="Rho GTPase activation protein"/>
    <property type="match status" value="1"/>
</dbReference>
<evidence type="ECO:0000313" key="6">
    <source>
        <dbReference type="EMBL" id="WAQ95894.1"/>
    </source>
</evidence>
<keyword evidence="2" id="KW-0175">Coiled coil</keyword>
<gene>
    <name evidence="6" type="ORF">MAR_028584</name>
</gene>
<sequence length="668" mass="76686">MYFGSKMDSMAKFSAMASNIRHLKSKGSDKIGDPQAVNKWSEIRMSMKGVGGALFKSGWLRKQGGMVKTWHRRWFVLNGDYLFYFQKEDDVRPLGMIYLPGNKIIQHPANPEEPDKFLLELIPGKTMPAMKMAPNHETFLLSAATDEERQDWIRAIRKVMFAHKGGAIFGNSLAETMEFERTRSDRKVPYIVESCIEFLTKYGLEIEGIFRLPGRMLLVRDLKDRFDEGETFDLEEEDADIHSVASLIKQYFRELPECLIPYNKYQEFMNIAMRYQGNKAKNTRNEEVELLRTLMTDIPRDNYNCLKYLCAFLHRVADNTSINKMTVQNLARVFGPNIIRHPQMDDNPEVFMLTTADISEQLAYMMINYDDKIFSVEFDDGRKSVNVAVDDLLRLDENEEVEKLKLVQPMSAMDDLSSIIIDQKGDRQGRSFCTDTNLLQQFQSTNLEDQSESQQEGVLDPSRQSEDPVKVPRPAPRSVYVDERKPIPPLRKKYMRNHSSVGHTTSNDSISSELSNSSNSLDGSTNDVCHRNSMRSSSRNSDSEPNTLVLELQQKLDTLTAENNTLKAKYDNLNASKAKSDARVKNLSDEMRKIQNRYDEHITNLENRHKAQVNELCVKLDEEKSSRAEAVQKVLELQKTIQTYQMQYGDIKDKQKLSNCLCLGGIVN</sequence>
<evidence type="ECO:0000256" key="3">
    <source>
        <dbReference type="SAM" id="MobiDB-lite"/>
    </source>
</evidence>
<feature type="domain" description="Rho-GAP" evidence="5">
    <location>
        <begin position="171"/>
        <end position="374"/>
    </location>
</feature>
<dbReference type="Proteomes" id="UP001164746">
    <property type="component" value="Chromosome 2"/>
</dbReference>
<dbReference type="EMBL" id="CP111013">
    <property type="protein sequence ID" value="WAQ95894.1"/>
    <property type="molecule type" value="Genomic_DNA"/>
</dbReference>
<evidence type="ECO:0000256" key="2">
    <source>
        <dbReference type="SAM" id="Coils"/>
    </source>
</evidence>
<feature type="compositionally biased region" description="Polar residues" evidence="3">
    <location>
        <begin position="445"/>
        <end position="456"/>
    </location>
</feature>